<accession>A0AAD2PU64</accession>
<dbReference type="InterPro" id="IPR021708">
    <property type="entry name" value="DUF3291"/>
</dbReference>
<evidence type="ECO:0000259" key="2">
    <source>
        <dbReference type="Pfam" id="PF11695"/>
    </source>
</evidence>
<sequence>MKYYVSVTGLTLKTNLSYPRFMYHAVPSFTQARKAEGNVFAETRSIKGCHHTLTVWEDKKSMRKYMYSGAHIQAMKVTKEIADLSNTKTYGYESDHVPTWQEAIEQWGKHATLYGKSTANTDENKGAGTPQETAATVH</sequence>
<gene>
    <name evidence="3" type="ORF">CYCCA115_LOCUS11583</name>
</gene>
<dbReference type="SUPFAM" id="SSF54909">
    <property type="entry name" value="Dimeric alpha+beta barrel"/>
    <property type="match status" value="1"/>
</dbReference>
<feature type="region of interest" description="Disordered" evidence="1">
    <location>
        <begin position="118"/>
        <end position="138"/>
    </location>
</feature>
<name>A0AAD2PU64_9STRA</name>
<evidence type="ECO:0000256" key="1">
    <source>
        <dbReference type="SAM" id="MobiDB-lite"/>
    </source>
</evidence>
<protein>
    <recommendedName>
        <fullName evidence="2">DUF3291 domain-containing protein</fullName>
    </recommendedName>
</protein>
<evidence type="ECO:0000313" key="3">
    <source>
        <dbReference type="EMBL" id="CAJ1948371.1"/>
    </source>
</evidence>
<evidence type="ECO:0000313" key="4">
    <source>
        <dbReference type="Proteomes" id="UP001295423"/>
    </source>
</evidence>
<dbReference type="AlphaFoldDB" id="A0AAD2PU64"/>
<feature type="domain" description="DUF3291" evidence="2">
    <location>
        <begin position="34"/>
        <end position="106"/>
    </location>
</feature>
<dbReference type="EMBL" id="CAKOGP040001747">
    <property type="protein sequence ID" value="CAJ1948371.1"/>
    <property type="molecule type" value="Genomic_DNA"/>
</dbReference>
<reference evidence="3" key="1">
    <citation type="submission" date="2023-08" db="EMBL/GenBank/DDBJ databases">
        <authorList>
            <person name="Audoor S."/>
            <person name="Bilcke G."/>
        </authorList>
    </citation>
    <scope>NUCLEOTIDE SEQUENCE</scope>
</reference>
<proteinExistence type="predicted"/>
<organism evidence="3 4">
    <name type="scientific">Cylindrotheca closterium</name>
    <dbReference type="NCBI Taxonomy" id="2856"/>
    <lineage>
        <taxon>Eukaryota</taxon>
        <taxon>Sar</taxon>
        <taxon>Stramenopiles</taxon>
        <taxon>Ochrophyta</taxon>
        <taxon>Bacillariophyta</taxon>
        <taxon>Bacillariophyceae</taxon>
        <taxon>Bacillariophycidae</taxon>
        <taxon>Bacillariales</taxon>
        <taxon>Bacillariaceae</taxon>
        <taxon>Cylindrotheca</taxon>
    </lineage>
</organism>
<dbReference type="Pfam" id="PF11695">
    <property type="entry name" value="DUF3291"/>
    <property type="match status" value="1"/>
</dbReference>
<keyword evidence="4" id="KW-1185">Reference proteome</keyword>
<dbReference type="InterPro" id="IPR011008">
    <property type="entry name" value="Dimeric_a/b-barrel"/>
</dbReference>
<dbReference type="Proteomes" id="UP001295423">
    <property type="component" value="Unassembled WGS sequence"/>
</dbReference>
<comment type="caution">
    <text evidence="3">The sequence shown here is derived from an EMBL/GenBank/DDBJ whole genome shotgun (WGS) entry which is preliminary data.</text>
</comment>